<dbReference type="GO" id="GO:0005634">
    <property type="term" value="C:nucleus"/>
    <property type="evidence" value="ECO:0007669"/>
    <property type="project" value="TreeGrafter"/>
</dbReference>
<dbReference type="GO" id="GO:0031119">
    <property type="term" value="P:tRNA pseudouridine synthesis"/>
    <property type="evidence" value="ECO:0007669"/>
    <property type="project" value="TreeGrafter"/>
</dbReference>
<dbReference type="Pfam" id="PF01416">
    <property type="entry name" value="PseudoU_synth_1"/>
    <property type="match status" value="1"/>
</dbReference>
<evidence type="ECO:0000313" key="6">
    <source>
        <dbReference type="EMBL" id="CAD8251380.1"/>
    </source>
</evidence>
<keyword evidence="3" id="KW-0413">Isomerase</keyword>
<accession>A0A7R9Y7Q5</accession>
<feature type="compositionally biased region" description="Basic and acidic residues" evidence="4">
    <location>
        <begin position="478"/>
        <end position="487"/>
    </location>
</feature>
<name>A0A7R9Y7Q5_9STRA</name>
<feature type="region of interest" description="Disordered" evidence="4">
    <location>
        <begin position="478"/>
        <end position="502"/>
    </location>
</feature>
<dbReference type="NCBIfam" id="TIGR00071">
    <property type="entry name" value="hisT_truA"/>
    <property type="match status" value="1"/>
</dbReference>
<protein>
    <recommendedName>
        <fullName evidence="5">Pseudouridine synthase I TruA alpha/beta domain-containing protein</fullName>
    </recommendedName>
</protein>
<evidence type="ECO:0000256" key="2">
    <source>
        <dbReference type="ARBA" id="ARBA00022694"/>
    </source>
</evidence>
<dbReference type="InterPro" id="IPR020103">
    <property type="entry name" value="PsdUridine_synth_cat_dom_sf"/>
</dbReference>
<dbReference type="GO" id="GO:0003723">
    <property type="term" value="F:RNA binding"/>
    <property type="evidence" value="ECO:0007669"/>
    <property type="project" value="InterPro"/>
</dbReference>
<evidence type="ECO:0000256" key="1">
    <source>
        <dbReference type="ARBA" id="ARBA00009375"/>
    </source>
</evidence>
<organism evidence="6">
    <name type="scientific">Pinguiococcus pyrenoidosus</name>
    <dbReference type="NCBI Taxonomy" id="172671"/>
    <lineage>
        <taxon>Eukaryota</taxon>
        <taxon>Sar</taxon>
        <taxon>Stramenopiles</taxon>
        <taxon>Ochrophyta</taxon>
        <taxon>Pinguiophyceae</taxon>
        <taxon>Pinguiochrysidales</taxon>
        <taxon>Pinguiochrysidaceae</taxon>
        <taxon>Pinguiococcus</taxon>
    </lineage>
</organism>
<dbReference type="InterPro" id="IPR020094">
    <property type="entry name" value="TruA/RsuA/RluB/E/F_N"/>
</dbReference>
<comment type="similarity">
    <text evidence="1">Belongs to the tRNA pseudouridine synthase TruA family.</text>
</comment>
<dbReference type="Gene3D" id="3.30.70.660">
    <property type="entry name" value="Pseudouridine synthase I, catalytic domain, C-terminal subdomain"/>
    <property type="match status" value="1"/>
</dbReference>
<evidence type="ECO:0000259" key="5">
    <source>
        <dbReference type="Pfam" id="PF01416"/>
    </source>
</evidence>
<dbReference type="Gene3D" id="3.30.70.580">
    <property type="entry name" value="Pseudouridine synthase I, catalytic domain, N-terminal subdomain"/>
    <property type="match status" value="1"/>
</dbReference>
<dbReference type="InterPro" id="IPR020095">
    <property type="entry name" value="PsdUridine_synth_TruA_C"/>
</dbReference>
<dbReference type="PANTHER" id="PTHR11142">
    <property type="entry name" value="PSEUDOURIDYLATE SYNTHASE"/>
    <property type="match status" value="1"/>
</dbReference>
<proteinExistence type="inferred from homology"/>
<dbReference type="GO" id="GO:0005737">
    <property type="term" value="C:cytoplasm"/>
    <property type="evidence" value="ECO:0007669"/>
    <property type="project" value="TreeGrafter"/>
</dbReference>
<feature type="domain" description="Pseudouridine synthase I TruA alpha/beta" evidence="5">
    <location>
        <begin position="212"/>
        <end position="328"/>
    </location>
</feature>
<keyword evidence="2" id="KW-0819">tRNA processing</keyword>
<dbReference type="InterPro" id="IPR020097">
    <property type="entry name" value="PsdUridine_synth_TruA_a/b_dom"/>
</dbReference>
<dbReference type="PANTHER" id="PTHR11142:SF5">
    <property type="entry name" value="TRNA PSEUDOURIDINE(38_39) SYNTHASE"/>
    <property type="match status" value="1"/>
</dbReference>
<gene>
    <name evidence="6" type="ORF">PPYR1160_LOCUS871</name>
</gene>
<evidence type="ECO:0000256" key="3">
    <source>
        <dbReference type="ARBA" id="ARBA00023235"/>
    </source>
</evidence>
<sequence length="523" mass="58902">MAAGRVRTRPMRSIHRHSISVRSFYKKLKQMAKVSKKRGREFNFSRFANRHIALKLAYDGRSFTGLATQGGGEGDNSVEKHLFEALEKVKLIAGRSGAKFSRAGRTDKGVSAFGQVVALQARSAFRPGTKPEAMPLHPSDAIVEVNEVGERTQEKREIDYCGLLNRVLPEAIRVLAWAPVTEDFSARFSAESRSYRYFFSARGLDLSAMDEAARLLIGSHDFRNFCKMDVVNVRNFRRRVYRAAVRLVGHAEALAPGNSAPRMAVFEVEGNAFLWHMVRCIMQVLTYVGRGVEQPHIVSELLDVELRPKKPHYPMAEDTGLVLHDCGYGHRLDFDFEARNLAHLQAHLTRRYEIHAVEASKAADQLRALAGAKLRVEHVKAWLNEAVDFAIRKGLPDRAGQRLKERLLAAVDGEGAPALDWSTVLLLLHAENVQIDHAGHLSLLSCRHTPLLEREAGPAYEEKIRLLGEKRRNEYEEKLELSRKGQECEEDGEEGAARTRDKAFFQKMLKQGKMGQPDLHDAK</sequence>
<reference evidence="6" key="1">
    <citation type="submission" date="2021-01" db="EMBL/GenBank/DDBJ databases">
        <authorList>
            <person name="Corre E."/>
            <person name="Pelletier E."/>
            <person name="Niang G."/>
            <person name="Scheremetjew M."/>
            <person name="Finn R."/>
            <person name="Kale V."/>
            <person name="Holt S."/>
            <person name="Cochrane G."/>
            <person name="Meng A."/>
            <person name="Brown T."/>
            <person name="Cohen L."/>
        </authorList>
    </citation>
    <scope>NUCLEOTIDE SEQUENCE</scope>
    <source>
        <strain evidence="6">CCMP2078</strain>
    </source>
</reference>
<dbReference type="AlphaFoldDB" id="A0A7R9Y7Q5"/>
<dbReference type="InterPro" id="IPR001406">
    <property type="entry name" value="PsdUridine_synth_TruA"/>
</dbReference>
<dbReference type="GO" id="GO:1990481">
    <property type="term" value="P:mRNA pseudouridine synthesis"/>
    <property type="evidence" value="ECO:0007669"/>
    <property type="project" value="TreeGrafter"/>
</dbReference>
<evidence type="ECO:0000256" key="4">
    <source>
        <dbReference type="SAM" id="MobiDB-lite"/>
    </source>
</evidence>
<dbReference type="SUPFAM" id="SSF55120">
    <property type="entry name" value="Pseudouridine synthase"/>
    <property type="match status" value="1"/>
</dbReference>
<dbReference type="GO" id="GO:0009982">
    <property type="term" value="F:pseudouridine synthase activity"/>
    <property type="evidence" value="ECO:0007669"/>
    <property type="project" value="InterPro"/>
</dbReference>
<dbReference type="HAMAP" id="MF_00171">
    <property type="entry name" value="TruA"/>
    <property type="match status" value="1"/>
</dbReference>
<dbReference type="EMBL" id="HBEA01001192">
    <property type="protein sequence ID" value="CAD8251380.1"/>
    <property type="molecule type" value="Transcribed_RNA"/>
</dbReference>